<name>A1WJS5_VEREI</name>
<protein>
    <submittedName>
        <fullName evidence="2">Uncharacterized protein</fullName>
    </submittedName>
</protein>
<reference evidence="3" key="1">
    <citation type="submission" date="2006-12" db="EMBL/GenBank/DDBJ databases">
        <title>Complete sequence of chromosome 1 of Verminephrobacter eiseniae EF01-2.</title>
        <authorList>
            <person name="Copeland A."/>
            <person name="Lucas S."/>
            <person name="Lapidus A."/>
            <person name="Barry K."/>
            <person name="Detter J.C."/>
            <person name="Glavina del Rio T."/>
            <person name="Dalin E."/>
            <person name="Tice H."/>
            <person name="Pitluck S."/>
            <person name="Chertkov O."/>
            <person name="Brettin T."/>
            <person name="Bruce D."/>
            <person name="Han C."/>
            <person name="Tapia R."/>
            <person name="Gilna P."/>
            <person name="Schmutz J."/>
            <person name="Larimer F."/>
            <person name="Land M."/>
            <person name="Hauser L."/>
            <person name="Kyrpides N."/>
            <person name="Kim E."/>
            <person name="Stahl D."/>
            <person name="Richardson P."/>
        </authorList>
    </citation>
    <scope>NUCLEOTIDE SEQUENCE [LARGE SCALE GENOMIC DNA]</scope>
    <source>
        <strain evidence="3">EF01-2</strain>
    </source>
</reference>
<evidence type="ECO:0000256" key="1">
    <source>
        <dbReference type="SAM" id="Phobius"/>
    </source>
</evidence>
<keyword evidence="3" id="KW-1185">Reference proteome</keyword>
<sequence length="80" mass="8323">MAARSQGIAVGRMKLAVYAAAAFGAGWAGALYFVGNLRISPDAAACAPRGWRSGWRSPDGSRPLRLDLVLNPSANQAPPV</sequence>
<evidence type="ECO:0000313" key="3">
    <source>
        <dbReference type="Proteomes" id="UP000000374"/>
    </source>
</evidence>
<organism evidence="2 3">
    <name type="scientific">Verminephrobacter eiseniae (strain EF01-2)</name>
    <dbReference type="NCBI Taxonomy" id="391735"/>
    <lineage>
        <taxon>Bacteria</taxon>
        <taxon>Pseudomonadati</taxon>
        <taxon>Pseudomonadota</taxon>
        <taxon>Betaproteobacteria</taxon>
        <taxon>Burkholderiales</taxon>
        <taxon>Comamonadaceae</taxon>
        <taxon>Verminephrobacter</taxon>
    </lineage>
</organism>
<dbReference type="KEGG" id="vei:Veis_2134"/>
<accession>A1WJS5</accession>
<feature type="transmembrane region" description="Helical" evidence="1">
    <location>
        <begin position="15"/>
        <end position="34"/>
    </location>
</feature>
<keyword evidence="1" id="KW-0472">Membrane</keyword>
<gene>
    <name evidence="2" type="ordered locus">Veis_2134</name>
</gene>
<dbReference type="Proteomes" id="UP000000374">
    <property type="component" value="Chromosome"/>
</dbReference>
<evidence type="ECO:0000313" key="2">
    <source>
        <dbReference type="EMBL" id="ABM57882.1"/>
    </source>
</evidence>
<keyword evidence="1" id="KW-0812">Transmembrane</keyword>
<dbReference type="HOGENOM" id="CLU_2588756_0_0_4"/>
<proteinExistence type="predicted"/>
<keyword evidence="1" id="KW-1133">Transmembrane helix</keyword>
<dbReference type="EMBL" id="CP000542">
    <property type="protein sequence ID" value="ABM57882.1"/>
    <property type="molecule type" value="Genomic_DNA"/>
</dbReference>
<dbReference type="AlphaFoldDB" id="A1WJS5"/>
<dbReference type="STRING" id="391735.Veis_2134"/>